<evidence type="ECO:0000256" key="1">
    <source>
        <dbReference type="SAM" id="Phobius"/>
    </source>
</evidence>
<dbReference type="EMBL" id="CP036263">
    <property type="protein sequence ID" value="QDS98369.1"/>
    <property type="molecule type" value="Genomic_DNA"/>
</dbReference>
<gene>
    <name evidence="3" type="ORF">HG15A2_16430</name>
</gene>
<dbReference type="Pfam" id="PF07584">
    <property type="entry name" value="BatA"/>
    <property type="match status" value="1"/>
</dbReference>
<keyword evidence="1" id="KW-1133">Transmembrane helix</keyword>
<feature type="transmembrane region" description="Helical" evidence="1">
    <location>
        <begin position="12"/>
        <end position="30"/>
    </location>
</feature>
<sequence>MDYIFRNTLGPAAWTAIGLVLPAIFALYFLKLRRTPLEVPSTYLWHRVIEDLRVNSLWQRLRQSLLLLLQLLLVLLAMLALLRPGWQGQRLEGKKFIFVIDNSASMNTEDADDATRLDAAKQQVAALVDQLESDMSAMIVTFSDRPNLAQEFTDNRRLLRKALERIEPTARQTEIRGALELADGFANPEKVIVEENGPAFDAAAPEPVELFLFSDGRFGPVEGFSLGNLKPKYLPIGSPESENLAITAFNTRRSENSVNERQAFVQIANASSQDTSAEVVVTLDGTLLDAADVDCPAGQSTSYTFRLGEVASGVLQAKLTAPAAFKDALDLDNTAYAVLDPVRDTRVLLVTPGNTTLEIALNTERTQRLAEIKVVTPEELKQEELKRQIQAEVFDLIIYDQYAPEQMPPSNTLFIGRIPPLPGWQEESGKEPVFGPQIIDWQRSHPLLNLVELGNVQIIDTIEVDPPPGGTILIDSTKGPIAAIAPRGAFEDAVLGFELVGVDQEGNVNVNTNWPRSFSFPNFCLNTIEYLGGASQLRDSSFRPGKSVELNLVGVEKEVTITLPDGQQRERQRPEKGKFTFHETDQLGIYEVTSGGKTVRRFAVNLFDREESDVPLRVRQDDEDKVQTVESLSIGYVDVDAAQRESPARKELWQWLLVAVLAVLVLEWYIYNRRVYV</sequence>
<dbReference type="Pfam" id="PF13519">
    <property type="entry name" value="VWA_2"/>
    <property type="match status" value="1"/>
</dbReference>
<evidence type="ECO:0000313" key="3">
    <source>
        <dbReference type="EMBL" id="QDS98369.1"/>
    </source>
</evidence>
<protein>
    <recommendedName>
        <fullName evidence="2">VWFA domain-containing protein</fullName>
    </recommendedName>
</protein>
<keyword evidence="1" id="KW-0812">Transmembrane</keyword>
<accession>A0A517MU05</accession>
<keyword evidence="1" id="KW-0472">Membrane</keyword>
<feature type="transmembrane region" description="Helical" evidence="1">
    <location>
        <begin position="65"/>
        <end position="86"/>
    </location>
</feature>
<dbReference type="KEGG" id="amob:HG15A2_16430"/>
<dbReference type="RefSeq" id="WP_145059465.1">
    <property type="nucleotide sequence ID" value="NZ_CP036263.1"/>
</dbReference>
<keyword evidence="4" id="KW-1185">Reference proteome</keyword>
<dbReference type="InterPro" id="IPR002035">
    <property type="entry name" value="VWF_A"/>
</dbReference>
<feature type="domain" description="VWFA" evidence="2">
    <location>
        <begin position="95"/>
        <end position="329"/>
    </location>
</feature>
<dbReference type="SMART" id="SM00327">
    <property type="entry name" value="VWA"/>
    <property type="match status" value="1"/>
</dbReference>
<dbReference type="SUPFAM" id="SSF53300">
    <property type="entry name" value="vWA-like"/>
    <property type="match status" value="1"/>
</dbReference>
<evidence type="ECO:0000259" key="2">
    <source>
        <dbReference type="PROSITE" id="PS50234"/>
    </source>
</evidence>
<reference evidence="3 4" key="1">
    <citation type="submission" date="2019-02" db="EMBL/GenBank/DDBJ databases">
        <title>Deep-cultivation of Planctomycetes and their phenomic and genomic characterization uncovers novel biology.</title>
        <authorList>
            <person name="Wiegand S."/>
            <person name="Jogler M."/>
            <person name="Boedeker C."/>
            <person name="Pinto D."/>
            <person name="Vollmers J."/>
            <person name="Rivas-Marin E."/>
            <person name="Kohn T."/>
            <person name="Peeters S.H."/>
            <person name="Heuer A."/>
            <person name="Rast P."/>
            <person name="Oberbeckmann S."/>
            <person name="Bunk B."/>
            <person name="Jeske O."/>
            <person name="Meyerdierks A."/>
            <person name="Storesund J.E."/>
            <person name="Kallscheuer N."/>
            <person name="Luecker S."/>
            <person name="Lage O.M."/>
            <person name="Pohl T."/>
            <person name="Merkel B.J."/>
            <person name="Hornburger P."/>
            <person name="Mueller R.-W."/>
            <person name="Bruemmer F."/>
            <person name="Labrenz M."/>
            <person name="Spormann A.M."/>
            <person name="Op den Camp H."/>
            <person name="Overmann J."/>
            <person name="Amann R."/>
            <person name="Jetten M.S.M."/>
            <person name="Mascher T."/>
            <person name="Medema M.H."/>
            <person name="Devos D.P."/>
            <person name="Kaster A.-K."/>
            <person name="Ovreas L."/>
            <person name="Rohde M."/>
            <person name="Galperin M.Y."/>
            <person name="Jogler C."/>
        </authorList>
    </citation>
    <scope>NUCLEOTIDE SEQUENCE [LARGE SCALE GENOMIC DNA]</scope>
    <source>
        <strain evidence="3 4">HG15A2</strain>
    </source>
</reference>
<dbReference type="PROSITE" id="PS50234">
    <property type="entry name" value="VWFA"/>
    <property type="match status" value="1"/>
</dbReference>
<feature type="transmembrane region" description="Helical" evidence="1">
    <location>
        <begin position="652"/>
        <end position="671"/>
    </location>
</feature>
<dbReference type="Gene3D" id="3.40.50.410">
    <property type="entry name" value="von Willebrand factor, type A domain"/>
    <property type="match status" value="1"/>
</dbReference>
<dbReference type="InterPro" id="IPR036465">
    <property type="entry name" value="vWFA_dom_sf"/>
</dbReference>
<dbReference type="OrthoDB" id="5289914at2"/>
<dbReference type="PANTHER" id="PTHR37464">
    <property type="entry name" value="BLL2463 PROTEIN"/>
    <property type="match status" value="1"/>
</dbReference>
<dbReference type="PANTHER" id="PTHR37464:SF1">
    <property type="entry name" value="BLL2463 PROTEIN"/>
    <property type="match status" value="1"/>
</dbReference>
<dbReference type="Proteomes" id="UP000319852">
    <property type="component" value="Chromosome"/>
</dbReference>
<evidence type="ECO:0000313" key="4">
    <source>
        <dbReference type="Proteomes" id="UP000319852"/>
    </source>
</evidence>
<dbReference type="AlphaFoldDB" id="A0A517MU05"/>
<proteinExistence type="predicted"/>
<dbReference type="InterPro" id="IPR024163">
    <property type="entry name" value="Aerotolerance_reg_N"/>
</dbReference>
<name>A0A517MU05_9BACT</name>
<organism evidence="3 4">
    <name type="scientific">Adhaeretor mobilis</name>
    <dbReference type="NCBI Taxonomy" id="1930276"/>
    <lineage>
        <taxon>Bacteria</taxon>
        <taxon>Pseudomonadati</taxon>
        <taxon>Planctomycetota</taxon>
        <taxon>Planctomycetia</taxon>
        <taxon>Pirellulales</taxon>
        <taxon>Lacipirellulaceae</taxon>
        <taxon>Adhaeretor</taxon>
    </lineage>
</organism>